<dbReference type="Pfam" id="PF02557">
    <property type="entry name" value="VanY"/>
    <property type="match status" value="1"/>
</dbReference>
<dbReference type="CDD" id="cd14814">
    <property type="entry name" value="Peptidase_M15"/>
    <property type="match status" value="1"/>
</dbReference>
<dbReference type="Proteomes" id="UP000577362">
    <property type="component" value="Unassembled WGS sequence"/>
</dbReference>
<dbReference type="RefSeq" id="WP_343059725.1">
    <property type="nucleotide sequence ID" value="NZ_JACIEN010000003.1"/>
</dbReference>
<dbReference type="InterPro" id="IPR003709">
    <property type="entry name" value="VanY-like_core_dom"/>
</dbReference>
<evidence type="ECO:0000313" key="2">
    <source>
        <dbReference type="EMBL" id="MBB4017572.1"/>
    </source>
</evidence>
<dbReference type="PANTHER" id="PTHR34385:SF1">
    <property type="entry name" value="PEPTIDOGLYCAN L-ALANYL-D-GLUTAMATE ENDOPEPTIDASE CWLK"/>
    <property type="match status" value="1"/>
</dbReference>
<organism evidence="2 3">
    <name type="scientific">Chelatococcus caeni</name>
    <dbReference type="NCBI Taxonomy" id="1348468"/>
    <lineage>
        <taxon>Bacteria</taxon>
        <taxon>Pseudomonadati</taxon>
        <taxon>Pseudomonadota</taxon>
        <taxon>Alphaproteobacteria</taxon>
        <taxon>Hyphomicrobiales</taxon>
        <taxon>Chelatococcaceae</taxon>
        <taxon>Chelatococcus</taxon>
    </lineage>
</organism>
<evidence type="ECO:0000259" key="1">
    <source>
        <dbReference type="Pfam" id="PF02557"/>
    </source>
</evidence>
<dbReference type="GO" id="GO:0008233">
    <property type="term" value="F:peptidase activity"/>
    <property type="evidence" value="ECO:0007669"/>
    <property type="project" value="InterPro"/>
</dbReference>
<protein>
    <recommendedName>
        <fullName evidence="1">D-alanyl-D-alanine carboxypeptidase-like core domain-containing protein</fullName>
    </recommendedName>
</protein>
<dbReference type="InterPro" id="IPR009045">
    <property type="entry name" value="Zn_M74/Hedgehog-like"/>
</dbReference>
<dbReference type="SUPFAM" id="SSF55166">
    <property type="entry name" value="Hedgehog/DD-peptidase"/>
    <property type="match status" value="1"/>
</dbReference>
<gene>
    <name evidence="2" type="ORF">GGR16_002606</name>
</gene>
<dbReference type="AlphaFoldDB" id="A0A840C0R6"/>
<dbReference type="PANTHER" id="PTHR34385">
    <property type="entry name" value="D-ALANYL-D-ALANINE CARBOXYPEPTIDASE"/>
    <property type="match status" value="1"/>
</dbReference>
<reference evidence="2 3" key="1">
    <citation type="submission" date="2020-08" db="EMBL/GenBank/DDBJ databases">
        <title>Genomic Encyclopedia of Type Strains, Phase IV (KMG-IV): sequencing the most valuable type-strain genomes for metagenomic binning, comparative biology and taxonomic classification.</title>
        <authorList>
            <person name="Goeker M."/>
        </authorList>
    </citation>
    <scope>NUCLEOTIDE SEQUENCE [LARGE SCALE GENOMIC DNA]</scope>
    <source>
        <strain evidence="2 3">DSM 103737</strain>
    </source>
</reference>
<dbReference type="InterPro" id="IPR052179">
    <property type="entry name" value="DD-CPase-like"/>
</dbReference>
<evidence type="ECO:0000313" key="3">
    <source>
        <dbReference type="Proteomes" id="UP000577362"/>
    </source>
</evidence>
<keyword evidence="3" id="KW-1185">Reference proteome</keyword>
<name>A0A840C0R6_9HYPH</name>
<sequence length="211" mass="23276">MANIDLANFLAPGQDVSHLRLQEALMRGLTGLLAEAPDIVRQNLRINSGYRSPERQAQLFDQALAKYGSEQAARKWVAPPGRSRHNFGMAVDLGYGQKGTPIYDEVRQWVHQNANRFGLHFPMAHEPWHVEPIGSRREIPGSAPVAVFAHNSQFPTSASGYAPESTPAPQENLSFFLRNAYLQKDLGSGAYLDPKKAEMALAELARLGPFG</sequence>
<dbReference type="Gene3D" id="3.30.1380.10">
    <property type="match status" value="1"/>
</dbReference>
<dbReference type="EMBL" id="JACIEN010000003">
    <property type="protein sequence ID" value="MBB4017572.1"/>
    <property type="molecule type" value="Genomic_DNA"/>
</dbReference>
<accession>A0A840C0R6</accession>
<proteinExistence type="predicted"/>
<dbReference type="GO" id="GO:0006508">
    <property type="term" value="P:proteolysis"/>
    <property type="evidence" value="ECO:0007669"/>
    <property type="project" value="InterPro"/>
</dbReference>
<feature type="domain" description="D-alanyl-D-alanine carboxypeptidase-like core" evidence="1">
    <location>
        <begin position="21"/>
        <end position="131"/>
    </location>
</feature>
<comment type="caution">
    <text evidence="2">The sequence shown here is derived from an EMBL/GenBank/DDBJ whole genome shotgun (WGS) entry which is preliminary data.</text>
</comment>